<dbReference type="Proteomes" id="UP000184388">
    <property type="component" value="Unassembled WGS sequence"/>
</dbReference>
<dbReference type="EMBL" id="FRBK01000013">
    <property type="protein sequence ID" value="SHM67892.1"/>
    <property type="molecule type" value="Genomic_DNA"/>
</dbReference>
<feature type="region of interest" description="Disordered" evidence="1">
    <location>
        <begin position="1"/>
        <end position="20"/>
    </location>
</feature>
<dbReference type="AlphaFoldDB" id="A0A9X8N1W1"/>
<reference evidence="3" key="1">
    <citation type="submission" date="2016-11" db="EMBL/GenBank/DDBJ databases">
        <authorList>
            <person name="Jaros S."/>
            <person name="Januszkiewicz K."/>
            <person name="Wedrychowicz H."/>
        </authorList>
    </citation>
    <scope>NUCLEOTIDE SEQUENCE [LARGE SCALE GENOMIC DNA]</scope>
    <source>
        <strain evidence="3">CGMCC 4.3555</strain>
    </source>
</reference>
<protein>
    <submittedName>
        <fullName evidence="2">Uncharacterized protein</fullName>
    </submittedName>
</protein>
<name>A0A9X8N1W1_9ACTN</name>
<organism evidence="2 3">
    <name type="scientific">Streptomyces yunnanensis</name>
    <dbReference type="NCBI Taxonomy" id="156453"/>
    <lineage>
        <taxon>Bacteria</taxon>
        <taxon>Bacillati</taxon>
        <taxon>Actinomycetota</taxon>
        <taxon>Actinomycetes</taxon>
        <taxon>Kitasatosporales</taxon>
        <taxon>Streptomycetaceae</taxon>
        <taxon>Streptomyces</taxon>
    </lineage>
</organism>
<evidence type="ECO:0000313" key="3">
    <source>
        <dbReference type="Proteomes" id="UP000184388"/>
    </source>
</evidence>
<proteinExistence type="predicted"/>
<comment type="caution">
    <text evidence="2">The sequence shown here is derived from an EMBL/GenBank/DDBJ whole genome shotgun (WGS) entry which is preliminary data.</text>
</comment>
<sequence length="35" mass="3578">MPRLEAAAPEEAGKRSAPCGRQLPDGLGDALICLA</sequence>
<gene>
    <name evidence="2" type="ORF">SAMN05216268_11343</name>
</gene>
<accession>A0A9X8N1W1</accession>
<evidence type="ECO:0000256" key="1">
    <source>
        <dbReference type="SAM" id="MobiDB-lite"/>
    </source>
</evidence>
<evidence type="ECO:0000313" key="2">
    <source>
        <dbReference type="EMBL" id="SHM67892.1"/>
    </source>
</evidence>